<dbReference type="SUPFAM" id="SSF88713">
    <property type="entry name" value="Glycoside hydrolase/deacetylase"/>
    <property type="match status" value="1"/>
</dbReference>
<proteinExistence type="predicted"/>
<dbReference type="Gene3D" id="3.20.20.370">
    <property type="entry name" value="Glycoside hydrolase/deacetylase"/>
    <property type="match status" value="1"/>
</dbReference>
<evidence type="ECO:0000313" key="3">
    <source>
        <dbReference type="Proteomes" id="UP000596739"/>
    </source>
</evidence>
<evidence type="ECO:0000259" key="1">
    <source>
        <dbReference type="PROSITE" id="PS51677"/>
    </source>
</evidence>
<dbReference type="PROSITE" id="PS51677">
    <property type="entry name" value="NODB"/>
    <property type="match status" value="1"/>
</dbReference>
<dbReference type="EMBL" id="JAENHN010000066">
    <property type="protein sequence ID" value="MBK1813620.1"/>
    <property type="molecule type" value="Genomic_DNA"/>
</dbReference>
<protein>
    <submittedName>
        <fullName evidence="2">Polysaccharide deacetylase family protein</fullName>
    </submittedName>
</protein>
<dbReference type="InterPro" id="IPR002509">
    <property type="entry name" value="NODB_dom"/>
</dbReference>
<accession>A0ABS1EWD6</accession>
<dbReference type="PANTHER" id="PTHR10587:SF125">
    <property type="entry name" value="POLYSACCHARIDE DEACETYLASE YHEN-RELATED"/>
    <property type="match status" value="1"/>
</dbReference>
<dbReference type="Proteomes" id="UP000596739">
    <property type="component" value="Unassembled WGS sequence"/>
</dbReference>
<name>A0ABS1EWD6_9CLOT</name>
<comment type="caution">
    <text evidence="2">The sequence shown here is derived from an EMBL/GenBank/DDBJ whole genome shotgun (WGS) entry which is preliminary data.</text>
</comment>
<feature type="domain" description="NodB homology" evidence="1">
    <location>
        <begin position="47"/>
        <end position="241"/>
    </location>
</feature>
<sequence>MSVVRRSLITIVFFVIVFCKSVLAVPLNNKIMNCDRDELYVGDTDKKVVFLTFDDGPGHSSSKKILSILQQKDVKASFFIVGENIKNDTVEVVEGLYQSGMDIYPHCYDHHYDTLYKSEDSYFEDLNKYMNNTKGLIYRNKRAFVRLPGGSLNTYCSPHILNNIKNRLEKSNIDYIDWNVSIGDAVGSNISKEQLIDNIKNQGDIYRVTVVLMHDADYKSSTIDALPEIIDFYKGKGYSFKLLSEMTTKEYEYLKKVRVINKK</sequence>
<organism evidence="2 3">
    <name type="scientific">Clostridium yunnanense</name>
    <dbReference type="NCBI Taxonomy" id="2800325"/>
    <lineage>
        <taxon>Bacteria</taxon>
        <taxon>Bacillati</taxon>
        <taxon>Bacillota</taxon>
        <taxon>Clostridia</taxon>
        <taxon>Eubacteriales</taxon>
        <taxon>Clostridiaceae</taxon>
        <taxon>Clostridium</taxon>
    </lineage>
</organism>
<gene>
    <name evidence="2" type="ORF">JHL18_23675</name>
</gene>
<keyword evidence="3" id="KW-1185">Reference proteome</keyword>
<reference evidence="3" key="1">
    <citation type="submission" date="2021-01" db="EMBL/GenBank/DDBJ databases">
        <title>Genome public.</title>
        <authorList>
            <person name="Liu C."/>
            <person name="Sun Q."/>
        </authorList>
    </citation>
    <scope>NUCLEOTIDE SEQUENCE [LARGE SCALE GENOMIC DNA]</scope>
    <source>
        <strain evidence="3">YIM B02505</strain>
    </source>
</reference>
<dbReference type="InterPro" id="IPR011330">
    <property type="entry name" value="Glyco_hydro/deAcase_b/a-brl"/>
</dbReference>
<evidence type="ECO:0000313" key="2">
    <source>
        <dbReference type="EMBL" id="MBK1813620.1"/>
    </source>
</evidence>
<dbReference type="Pfam" id="PF01522">
    <property type="entry name" value="Polysacc_deac_1"/>
    <property type="match status" value="1"/>
</dbReference>
<dbReference type="PANTHER" id="PTHR10587">
    <property type="entry name" value="GLYCOSYL TRANSFERASE-RELATED"/>
    <property type="match status" value="1"/>
</dbReference>
<dbReference type="InterPro" id="IPR050248">
    <property type="entry name" value="Polysacc_deacetylase_ArnD"/>
</dbReference>